<protein>
    <submittedName>
        <fullName evidence="2">Uncharacterized protein</fullName>
    </submittedName>
</protein>
<reference evidence="3" key="1">
    <citation type="journal article" date="2013" name="Nature">
        <title>Draft genome of the wheat A-genome progenitor Triticum urartu.</title>
        <authorList>
            <person name="Ling H.Q."/>
            <person name="Zhao S."/>
            <person name="Liu D."/>
            <person name="Wang J."/>
            <person name="Sun H."/>
            <person name="Zhang C."/>
            <person name="Fan H."/>
            <person name="Li D."/>
            <person name="Dong L."/>
            <person name="Tao Y."/>
            <person name="Gao C."/>
            <person name="Wu H."/>
            <person name="Li Y."/>
            <person name="Cui Y."/>
            <person name="Guo X."/>
            <person name="Zheng S."/>
            <person name="Wang B."/>
            <person name="Yu K."/>
            <person name="Liang Q."/>
            <person name="Yang W."/>
            <person name="Lou X."/>
            <person name="Chen J."/>
            <person name="Feng M."/>
            <person name="Jian J."/>
            <person name="Zhang X."/>
            <person name="Luo G."/>
            <person name="Jiang Y."/>
            <person name="Liu J."/>
            <person name="Wang Z."/>
            <person name="Sha Y."/>
            <person name="Zhang B."/>
            <person name="Wu H."/>
            <person name="Tang D."/>
            <person name="Shen Q."/>
            <person name="Xue P."/>
            <person name="Zou S."/>
            <person name="Wang X."/>
            <person name="Liu X."/>
            <person name="Wang F."/>
            <person name="Yang Y."/>
            <person name="An X."/>
            <person name="Dong Z."/>
            <person name="Zhang K."/>
            <person name="Zhang X."/>
            <person name="Luo M.C."/>
            <person name="Dvorak J."/>
            <person name="Tong Y."/>
            <person name="Wang J."/>
            <person name="Yang H."/>
            <person name="Li Z."/>
            <person name="Wang D."/>
            <person name="Zhang A."/>
            <person name="Wang J."/>
        </authorList>
    </citation>
    <scope>NUCLEOTIDE SEQUENCE</scope>
    <source>
        <strain evidence="3">cv. G1812</strain>
    </source>
</reference>
<evidence type="ECO:0000313" key="2">
    <source>
        <dbReference type="EnsemblPlants" id="TuG1812G0200002320.01.T01"/>
    </source>
</evidence>
<feature type="region of interest" description="Disordered" evidence="1">
    <location>
        <begin position="234"/>
        <end position="275"/>
    </location>
</feature>
<accession>A0A8R7PDG6</accession>
<feature type="compositionally biased region" description="Basic and acidic residues" evidence="1">
    <location>
        <begin position="234"/>
        <end position="249"/>
    </location>
</feature>
<reference evidence="2" key="2">
    <citation type="submission" date="2018-03" db="EMBL/GenBank/DDBJ databases">
        <title>The Triticum urartu genome reveals the dynamic nature of wheat genome evolution.</title>
        <authorList>
            <person name="Ling H."/>
            <person name="Ma B."/>
            <person name="Shi X."/>
            <person name="Liu H."/>
            <person name="Dong L."/>
            <person name="Sun H."/>
            <person name="Cao Y."/>
            <person name="Gao Q."/>
            <person name="Zheng S."/>
            <person name="Li Y."/>
            <person name="Yu Y."/>
            <person name="Du H."/>
            <person name="Qi M."/>
            <person name="Li Y."/>
            <person name="Yu H."/>
            <person name="Cui Y."/>
            <person name="Wang N."/>
            <person name="Chen C."/>
            <person name="Wu H."/>
            <person name="Zhao Y."/>
            <person name="Zhang J."/>
            <person name="Li Y."/>
            <person name="Zhou W."/>
            <person name="Zhang B."/>
            <person name="Hu W."/>
            <person name="Eijk M."/>
            <person name="Tang J."/>
            <person name="Witsenboer H."/>
            <person name="Zhao S."/>
            <person name="Li Z."/>
            <person name="Zhang A."/>
            <person name="Wang D."/>
            <person name="Liang C."/>
        </authorList>
    </citation>
    <scope>NUCLEOTIDE SEQUENCE [LARGE SCALE GENOMIC DNA]</scope>
    <source>
        <strain evidence="2">cv. G1812</strain>
    </source>
</reference>
<dbReference type="AlphaFoldDB" id="A0A8R7PDG6"/>
<proteinExistence type="predicted"/>
<evidence type="ECO:0000256" key="1">
    <source>
        <dbReference type="SAM" id="MobiDB-lite"/>
    </source>
</evidence>
<dbReference type="Proteomes" id="UP000015106">
    <property type="component" value="Chromosome 2"/>
</dbReference>
<dbReference type="Gramene" id="TuG1812G0200002320.01.T01">
    <property type="protein sequence ID" value="TuG1812G0200002320.01.T01"/>
    <property type="gene ID" value="TuG1812G0200002320.01"/>
</dbReference>
<reference evidence="2" key="3">
    <citation type="submission" date="2022-06" db="UniProtKB">
        <authorList>
            <consortium name="EnsemblPlants"/>
        </authorList>
    </citation>
    <scope>IDENTIFICATION</scope>
</reference>
<organism evidence="2 3">
    <name type="scientific">Triticum urartu</name>
    <name type="common">Red wild einkorn</name>
    <name type="synonym">Crithodium urartu</name>
    <dbReference type="NCBI Taxonomy" id="4572"/>
    <lineage>
        <taxon>Eukaryota</taxon>
        <taxon>Viridiplantae</taxon>
        <taxon>Streptophyta</taxon>
        <taxon>Embryophyta</taxon>
        <taxon>Tracheophyta</taxon>
        <taxon>Spermatophyta</taxon>
        <taxon>Magnoliopsida</taxon>
        <taxon>Liliopsida</taxon>
        <taxon>Poales</taxon>
        <taxon>Poaceae</taxon>
        <taxon>BOP clade</taxon>
        <taxon>Pooideae</taxon>
        <taxon>Triticodae</taxon>
        <taxon>Triticeae</taxon>
        <taxon>Triticinae</taxon>
        <taxon>Triticum</taxon>
    </lineage>
</organism>
<sequence length="275" mass="29943">MPLHSAPALLLEKSCRAEGHKINNLGLPIKDELGECCTGSRSIEDAPAAVPGCNVASLHPRHLPDDRQPVIGAREVAGLFRDYLCALLCLQLAGHPPSDLVKHCNGVRLPVNRCRIIWNILVLAHSANVHLPRGARVDLRVEHLGAGLRLVAQEQAVRRDLVGVARPEHDAVRLEPGHVEHLFDHLETPRPRAEREHHGIRVHHAAPLHRDANDTPFADHHALHLADDHLGAGRGEDGLGEEARMDLRGGVRSSELARRRGGGGGVDPGREERVG</sequence>
<name>A0A8R7PDG6_TRIUA</name>
<evidence type="ECO:0000313" key="3">
    <source>
        <dbReference type="Proteomes" id="UP000015106"/>
    </source>
</evidence>
<dbReference type="EnsemblPlants" id="TuG1812G0200002320.01.T01">
    <property type="protein sequence ID" value="TuG1812G0200002320.01.T01"/>
    <property type="gene ID" value="TuG1812G0200002320.01"/>
</dbReference>
<keyword evidence="3" id="KW-1185">Reference proteome</keyword>
<gene>
    <name evidence="2" type="primary">LOC125536908</name>
</gene>